<reference evidence="10 11" key="1">
    <citation type="journal article" date="2004" name="Int. J. Syst. Evol. Microbiol.">
        <title>Kaistella koreensis gen. nov., sp. nov., a novel member of the Chryseobacterium-Bergeyella-Riemerella branch.</title>
        <authorList>
            <person name="Kim M.K."/>
            <person name="Im W.T."/>
            <person name="Shin Y.K."/>
            <person name="Lim J.H."/>
            <person name="Kim S.H."/>
            <person name="Lee B.C."/>
            <person name="Park M.Y."/>
            <person name="Lee K.Y."/>
            <person name="Lee S.T."/>
        </authorList>
    </citation>
    <scope>NUCLEOTIDE SEQUENCE [LARGE SCALE GENOMIC DNA]</scope>
    <source>
        <strain evidence="10 11">CCUG 49689</strain>
    </source>
</reference>
<evidence type="ECO:0000256" key="2">
    <source>
        <dbReference type="ARBA" id="ARBA00010219"/>
    </source>
</evidence>
<gene>
    <name evidence="8" type="primary">dapF</name>
    <name evidence="10" type="ORF">ACM44_04265</name>
</gene>
<dbReference type="AlphaFoldDB" id="A0A0J7J079"/>
<feature type="binding site" evidence="8">
    <location>
        <position position="171"/>
    </location>
    <ligand>
        <name>substrate</name>
    </ligand>
</feature>
<evidence type="ECO:0000313" key="11">
    <source>
        <dbReference type="Proteomes" id="UP000035900"/>
    </source>
</evidence>
<evidence type="ECO:0000256" key="5">
    <source>
        <dbReference type="ARBA" id="ARBA00023154"/>
    </source>
</evidence>
<feature type="binding site" evidence="8">
    <location>
        <position position="66"/>
    </location>
    <ligand>
        <name>substrate</name>
    </ligand>
</feature>
<organism evidence="10 11">
    <name type="scientific">Chryseobacterium koreense CCUG 49689</name>
    <dbReference type="NCBI Taxonomy" id="1304281"/>
    <lineage>
        <taxon>Bacteria</taxon>
        <taxon>Pseudomonadati</taxon>
        <taxon>Bacteroidota</taxon>
        <taxon>Flavobacteriia</taxon>
        <taxon>Flavobacteriales</taxon>
        <taxon>Weeksellaceae</taxon>
        <taxon>Chryseobacterium group</taxon>
        <taxon>Chryseobacterium</taxon>
    </lineage>
</organism>
<dbReference type="NCBIfam" id="TIGR00652">
    <property type="entry name" value="DapF"/>
    <property type="match status" value="1"/>
</dbReference>
<evidence type="ECO:0000256" key="7">
    <source>
        <dbReference type="ARBA" id="ARBA00051712"/>
    </source>
</evidence>
<dbReference type="OrthoDB" id="9805408at2"/>
<proteinExistence type="inferred from homology"/>
<comment type="subunit">
    <text evidence="8">Homodimer.</text>
</comment>
<dbReference type="Proteomes" id="UP000035900">
    <property type="component" value="Unassembled WGS sequence"/>
</dbReference>
<evidence type="ECO:0000256" key="9">
    <source>
        <dbReference type="PROSITE-ProRule" id="PRU10125"/>
    </source>
</evidence>
<dbReference type="Gene3D" id="3.10.310.10">
    <property type="entry name" value="Diaminopimelate Epimerase, Chain A, domain 1"/>
    <property type="match status" value="2"/>
</dbReference>
<dbReference type="GO" id="GO:0009089">
    <property type="term" value="P:lysine biosynthetic process via diaminopimelate"/>
    <property type="evidence" value="ECO:0007669"/>
    <property type="project" value="UniProtKB-UniRule"/>
</dbReference>
<keyword evidence="4 8" id="KW-0028">Amino-acid biosynthesis</keyword>
<feature type="site" description="Could be important to modulate the pK values of the two catalytic cysteine residues" evidence="8">
    <location>
        <position position="189"/>
    </location>
</feature>
<evidence type="ECO:0000256" key="1">
    <source>
        <dbReference type="ARBA" id="ARBA00005196"/>
    </source>
</evidence>
<dbReference type="RefSeq" id="WP_048498825.1">
    <property type="nucleotide sequence ID" value="NZ_LFNG01000005.1"/>
</dbReference>
<name>A0A0J7J079_9FLAO</name>
<dbReference type="GO" id="GO:0005829">
    <property type="term" value="C:cytosol"/>
    <property type="evidence" value="ECO:0007669"/>
    <property type="project" value="TreeGrafter"/>
</dbReference>
<dbReference type="HAMAP" id="MF_00197">
    <property type="entry name" value="DAP_epimerase"/>
    <property type="match status" value="1"/>
</dbReference>
<comment type="caution">
    <text evidence="8">Lacks conserved residue(s) required for the propagation of feature annotation.</text>
</comment>
<dbReference type="STRING" id="1304281.ACM44_04265"/>
<dbReference type="PATRIC" id="fig|1304281.5.peg.920"/>
<dbReference type="InterPro" id="IPR018510">
    <property type="entry name" value="DAP_epimerase_AS"/>
</dbReference>
<evidence type="ECO:0000313" key="10">
    <source>
        <dbReference type="EMBL" id="KMQ71858.1"/>
    </source>
</evidence>
<feature type="site" description="Could be important to modulate the pK values of the two catalytic cysteine residues" evidence="8">
    <location>
        <position position="139"/>
    </location>
</feature>
<dbReference type="InterPro" id="IPR001653">
    <property type="entry name" value="DAP_epimerase_DapF"/>
</dbReference>
<dbReference type="UniPathway" id="UPA00034">
    <property type="reaction ID" value="UER00025"/>
</dbReference>
<accession>A0A0J7J079</accession>
<evidence type="ECO:0000256" key="4">
    <source>
        <dbReference type="ARBA" id="ARBA00022605"/>
    </source>
</evidence>
<dbReference type="GO" id="GO:0008837">
    <property type="term" value="F:diaminopimelate epimerase activity"/>
    <property type="evidence" value="ECO:0007669"/>
    <property type="project" value="UniProtKB-UniRule"/>
</dbReference>
<keyword evidence="5 8" id="KW-0457">Lysine biosynthesis</keyword>
<dbReference type="EC" id="5.1.1.7" evidence="3 8"/>
<comment type="caution">
    <text evidence="10">The sequence shown here is derived from an EMBL/GenBank/DDBJ whole genome shotgun (WGS) entry which is preliminary data.</text>
</comment>
<dbReference type="EMBL" id="LFNG01000005">
    <property type="protein sequence ID" value="KMQ71858.1"/>
    <property type="molecule type" value="Genomic_DNA"/>
</dbReference>
<dbReference type="PANTHER" id="PTHR31689">
    <property type="entry name" value="DIAMINOPIMELATE EPIMERASE, CHLOROPLASTIC"/>
    <property type="match status" value="1"/>
</dbReference>
<comment type="catalytic activity">
    <reaction evidence="7 8">
        <text>(2S,6S)-2,6-diaminopimelate = meso-2,6-diaminopimelate</text>
        <dbReference type="Rhea" id="RHEA:15393"/>
        <dbReference type="ChEBI" id="CHEBI:57609"/>
        <dbReference type="ChEBI" id="CHEBI:57791"/>
        <dbReference type="EC" id="5.1.1.7"/>
    </reaction>
</comment>
<feature type="binding site" evidence="8">
    <location>
        <begin position="76"/>
        <end position="77"/>
    </location>
    <ligand>
        <name>substrate</name>
    </ligand>
</feature>
<comment type="pathway">
    <text evidence="1 8">Amino-acid biosynthesis; L-lysine biosynthesis via DAP pathway; DL-2,6-diaminopimelate from LL-2,6-diaminopimelate: step 1/1.</text>
</comment>
<keyword evidence="8" id="KW-0963">Cytoplasm</keyword>
<dbReference type="Pfam" id="PF01678">
    <property type="entry name" value="DAP_epimerase"/>
    <property type="match status" value="2"/>
</dbReference>
<evidence type="ECO:0000256" key="6">
    <source>
        <dbReference type="ARBA" id="ARBA00023235"/>
    </source>
</evidence>
<feature type="active site" description="Proton acceptor" evidence="8">
    <location>
        <position position="199"/>
    </location>
</feature>
<feature type="active site" description="Proton donor" evidence="8">
    <location>
        <position position="75"/>
    </location>
</feature>
<dbReference type="PROSITE" id="PS01326">
    <property type="entry name" value="DAP_EPIMERASE"/>
    <property type="match status" value="1"/>
</dbReference>
<dbReference type="PANTHER" id="PTHR31689:SF0">
    <property type="entry name" value="DIAMINOPIMELATE EPIMERASE"/>
    <property type="match status" value="1"/>
</dbReference>
<keyword evidence="6 8" id="KW-0413">Isomerase</keyword>
<comment type="subcellular location">
    <subcellularLocation>
        <location evidence="8">Cytoplasm</location>
    </subcellularLocation>
</comment>
<feature type="binding site" evidence="8">
    <location>
        <position position="15"/>
    </location>
    <ligand>
        <name>substrate</name>
    </ligand>
</feature>
<comment type="similarity">
    <text evidence="2 8">Belongs to the diaminopimelate epimerase family.</text>
</comment>
<feature type="active site" evidence="9">
    <location>
        <position position="75"/>
    </location>
</feature>
<sequence length="258" mass="29000">MQNTIEFFKYQGTGNDFVMIDNRDLQFPKDRAIIEKLCDRRFGIGADGLILLENDDATDFKMVYYNSDGNESTMCGNGGRCIVAFAYFLDIFEDKTTFIAIDGLHEAEIVNGTVKLKMGDVNTIISRDENFELNTGSPHFVKFVNEVENYAVYKNGNEIRNSATYKDEGINVNFVEPISEDEIFVRTYERGVEDETFSCGTGVTASALVFLKGKNKVEVDVKVLGGNLKVYAEQDGDSFRNIWLEGPAKQVFKGKIDL</sequence>
<feature type="binding site" evidence="8">
    <location>
        <begin position="200"/>
        <end position="201"/>
    </location>
    <ligand>
        <name>substrate</name>
    </ligand>
</feature>
<keyword evidence="11" id="KW-1185">Reference proteome</keyword>
<evidence type="ECO:0000256" key="3">
    <source>
        <dbReference type="ARBA" id="ARBA00013080"/>
    </source>
</evidence>
<protein>
    <recommendedName>
        <fullName evidence="3 8">Diaminopimelate epimerase</fullName>
        <shortName evidence="8">DAP epimerase</shortName>
        <ecNumber evidence="3 8">5.1.1.7</ecNumber>
    </recommendedName>
    <alternativeName>
        <fullName evidence="8">PLP-independent amino acid racemase</fullName>
    </alternativeName>
</protein>
<feature type="binding site" evidence="8">
    <location>
        <begin position="189"/>
        <end position="190"/>
    </location>
    <ligand>
        <name>substrate</name>
    </ligand>
</feature>
<dbReference type="SUPFAM" id="SSF54506">
    <property type="entry name" value="Diaminopimelate epimerase-like"/>
    <property type="match status" value="2"/>
</dbReference>
<evidence type="ECO:0000256" key="8">
    <source>
        <dbReference type="HAMAP-Rule" id="MF_00197"/>
    </source>
</evidence>
<comment type="function">
    <text evidence="8">Catalyzes the stereoinversion of LL-2,6-diaminopimelate (L,L-DAP) to meso-diaminopimelate (meso-DAP), a precursor of L-lysine and an essential component of the bacterial peptidoglycan.</text>
</comment>